<name>A0A5R9GFD4_9BACL</name>
<dbReference type="InterPro" id="IPR016181">
    <property type="entry name" value="Acyl_CoA_acyltransferase"/>
</dbReference>
<gene>
    <name evidence="4" type="ORF">FE782_11250</name>
</gene>
<organism evidence="4 5">
    <name type="scientific">Paenibacillus antri</name>
    <dbReference type="NCBI Taxonomy" id="2582848"/>
    <lineage>
        <taxon>Bacteria</taxon>
        <taxon>Bacillati</taxon>
        <taxon>Bacillota</taxon>
        <taxon>Bacilli</taxon>
        <taxon>Bacillales</taxon>
        <taxon>Paenibacillaceae</taxon>
        <taxon>Paenibacillus</taxon>
    </lineage>
</organism>
<evidence type="ECO:0000256" key="2">
    <source>
        <dbReference type="ARBA" id="ARBA00023315"/>
    </source>
</evidence>
<comment type="caution">
    <text evidence="4">The sequence shown here is derived from an EMBL/GenBank/DDBJ whole genome shotgun (WGS) entry which is preliminary data.</text>
</comment>
<dbReference type="CDD" id="cd04301">
    <property type="entry name" value="NAT_SF"/>
    <property type="match status" value="2"/>
</dbReference>
<dbReference type="RefSeq" id="WP_138194198.1">
    <property type="nucleotide sequence ID" value="NZ_VCIW01000006.1"/>
</dbReference>
<dbReference type="OrthoDB" id="9799092at2"/>
<dbReference type="PROSITE" id="PS51186">
    <property type="entry name" value="GNAT"/>
    <property type="match status" value="2"/>
</dbReference>
<sequence>MATTNFRLRPPTMDDAQAVCDLVAACDTEDLGAPDIVLDDVLDMWSRFDLDRNVWVVEDDAASLIGYVFLEEDSEEKLFSCGCVLPSARGRGVGSALVEALEARAAALRSESGVAKRLQSMIPTLCEDAVRLMESRGFSPVRYFKRMSVRLDEAPPETPPLEGFSIETFTVDRDERAVYDAYVESFADHWDFASPPFEKWVEKTRLPSFDARWWWIARNREGEIAGFALGRMREDLLFIEQVGVRRPYRGRGLALALLRRAFEASYRAGQPLVSLGVDAANPSGAYRLYEKAGMTPDHEITIYEKRFEA</sequence>
<evidence type="ECO:0000313" key="4">
    <source>
        <dbReference type="EMBL" id="TLS51954.1"/>
    </source>
</evidence>
<feature type="domain" description="N-acetyltransferase" evidence="3">
    <location>
        <begin position="6"/>
        <end position="162"/>
    </location>
</feature>
<dbReference type="AlphaFoldDB" id="A0A5R9GFD4"/>
<dbReference type="EMBL" id="VCIW01000006">
    <property type="protein sequence ID" value="TLS51954.1"/>
    <property type="molecule type" value="Genomic_DNA"/>
</dbReference>
<keyword evidence="5" id="KW-1185">Reference proteome</keyword>
<dbReference type="Pfam" id="PF00583">
    <property type="entry name" value="Acetyltransf_1"/>
    <property type="match status" value="1"/>
</dbReference>
<accession>A0A5R9GFD4</accession>
<feature type="domain" description="N-acetyltransferase" evidence="3">
    <location>
        <begin position="164"/>
        <end position="309"/>
    </location>
</feature>
<dbReference type="InterPro" id="IPR000182">
    <property type="entry name" value="GNAT_dom"/>
</dbReference>
<reference evidence="4 5" key="1">
    <citation type="submission" date="2019-05" db="EMBL/GenBank/DDBJ databases">
        <authorList>
            <person name="Narsing Rao M.P."/>
            <person name="Li W.J."/>
        </authorList>
    </citation>
    <scope>NUCLEOTIDE SEQUENCE [LARGE SCALE GENOMIC DNA]</scope>
    <source>
        <strain evidence="4 5">SYSU_K30003</strain>
    </source>
</reference>
<keyword evidence="2" id="KW-0012">Acyltransferase</keyword>
<dbReference type="Gene3D" id="3.40.630.30">
    <property type="match status" value="1"/>
</dbReference>
<protein>
    <submittedName>
        <fullName evidence="4">GNAT family N-acetyltransferase</fullName>
    </submittedName>
</protein>
<dbReference type="SUPFAM" id="SSF55729">
    <property type="entry name" value="Acyl-CoA N-acyltransferases (Nat)"/>
    <property type="match status" value="2"/>
</dbReference>
<evidence type="ECO:0000259" key="3">
    <source>
        <dbReference type="PROSITE" id="PS51186"/>
    </source>
</evidence>
<dbReference type="Pfam" id="PF13508">
    <property type="entry name" value="Acetyltransf_7"/>
    <property type="match status" value="1"/>
</dbReference>
<keyword evidence="1 4" id="KW-0808">Transferase</keyword>
<evidence type="ECO:0000313" key="5">
    <source>
        <dbReference type="Proteomes" id="UP000309676"/>
    </source>
</evidence>
<dbReference type="InterPro" id="IPR050832">
    <property type="entry name" value="Bact_Acetyltransf"/>
</dbReference>
<proteinExistence type="predicted"/>
<dbReference type="GO" id="GO:0016747">
    <property type="term" value="F:acyltransferase activity, transferring groups other than amino-acyl groups"/>
    <property type="evidence" value="ECO:0007669"/>
    <property type="project" value="InterPro"/>
</dbReference>
<dbReference type="Proteomes" id="UP000309676">
    <property type="component" value="Unassembled WGS sequence"/>
</dbReference>
<evidence type="ECO:0000256" key="1">
    <source>
        <dbReference type="ARBA" id="ARBA00022679"/>
    </source>
</evidence>
<dbReference type="PANTHER" id="PTHR43877">
    <property type="entry name" value="AMINOALKYLPHOSPHONATE N-ACETYLTRANSFERASE-RELATED-RELATED"/>
    <property type="match status" value="1"/>
</dbReference>